<evidence type="ECO:0000256" key="2">
    <source>
        <dbReference type="ARBA" id="ARBA00009810"/>
    </source>
</evidence>
<keyword evidence="4" id="KW-1134">Transmembrane beta strand</keyword>
<evidence type="ECO:0000256" key="10">
    <source>
        <dbReference type="RuleBase" id="RU003357"/>
    </source>
</evidence>
<evidence type="ECO:0000256" key="9">
    <source>
        <dbReference type="ARBA" id="ARBA00023237"/>
    </source>
</evidence>
<comment type="similarity">
    <text evidence="2 10">Belongs to the TonB-dependent receptor family.</text>
</comment>
<dbReference type="InterPro" id="IPR036942">
    <property type="entry name" value="Beta-barrel_TonB_sf"/>
</dbReference>
<sequence length="1041" mass="118948">MYIRFKLRLLALLLSSAYAAHPPASAQAENHAERDDQSSVNVNGQKPDKAHSLNAARKTGRVSALDDIVVTGTRSIDEKGHDDVYEKDIANAYVDRAYLERHKGVSVGDVFAGMNGVYNTDNRNGAALFPNIRGLSGNGRIPVTVDGVDQSLDVWMAMRGINNRNYVDPNMFRNISVEKGPAITRGMKGGIGGSVAIRTIEASDIISPGNNWGMEIKLNTATNSVQDSSDPYSIVGKDYRDIPGAITATTWATPGVAFTEPWVQMRERSDVQRFNHHNRRAFLSGAYRHEYFDAMLAYSNARRGNYFAGTKGADDYLSNTAPIVDFMPQNLYPNLARLFAPGYEVPYTSTHNSSTLFKNNWHLPNGQKLSLGMSRNQLDFGELPPALVELFLNMSDLDPDINFARTRFQYPYPPTQVDQKTYRLNYEIKPQDTRWLDLQFSLWRAVSNNKRYHTGDATYQVGATDLLWDTWVFCKTIQRIQCQGLYGMGTIDPVHPPPRQPNTDNQYNVFIGTLQHTQSTKTGIDVSNRFRLNDRLTLTAAADWQYERKTDYMPIETAVIGGGITGTAFGPASGRRQEYGAGMNLSWRATDRLQISAGTRYGAYWGFDDETNNRLAKEDKRWAKRSINTHQLIHYSQIVSDEELAMHKKLFTAIQDEEWVKLAEEYLAYMEANHFHSMQRDYKTGLQWWFVRWPVPLHDGKADRKQNPFHNGQINLSETVENPQGVPGVYKKHRSLGGIPHRFKSIKPDDPWERPEKQRSHAWTSQLTVSYQLNERARIYTRAASMARFPSILETANRRSIVGEFPYTPRPEHNEAWEIGYVHDLNNLLPHLRVADIKLSYYHNTIRNFYDRTESMTTLQFDRKIMSGLEMQSRFDAGLFYGGLAATLRLRQDMCDADYAVQLDPARGRWPKCVPGGFAGTMAFYSLQPKYSINADLGTRLLQNKMDINVRMRYHSRTENNRLERIVMRDADRDLYLWSTRPFYWNNVMLFDLSAEYCINRFSSVRLSIDNLTDRYYLDPLARVAQPGPGRTVNLDLALRY</sequence>
<dbReference type="PANTHER" id="PTHR30069:SF41">
    <property type="entry name" value="HEME_HEMOPEXIN UTILIZATION PROTEIN C"/>
    <property type="match status" value="1"/>
</dbReference>
<comment type="subcellular location">
    <subcellularLocation>
        <location evidence="1">Cell outer membrane</location>
        <topology evidence="1">Multi-pass membrane protein</topology>
    </subcellularLocation>
</comment>
<organism evidence="15 16">
    <name type="scientific">Allopusillimonas soli</name>
    <dbReference type="NCBI Taxonomy" id="659016"/>
    <lineage>
        <taxon>Bacteria</taxon>
        <taxon>Pseudomonadati</taxon>
        <taxon>Pseudomonadota</taxon>
        <taxon>Betaproteobacteria</taxon>
        <taxon>Burkholderiales</taxon>
        <taxon>Alcaligenaceae</taxon>
        <taxon>Allopusillimonas</taxon>
    </lineage>
</organism>
<dbReference type="InterPro" id="IPR012910">
    <property type="entry name" value="Plug_dom"/>
</dbReference>
<evidence type="ECO:0000256" key="8">
    <source>
        <dbReference type="ARBA" id="ARBA00023170"/>
    </source>
</evidence>
<dbReference type="GO" id="GO:0015344">
    <property type="term" value="F:siderophore uptake transmembrane transporter activity"/>
    <property type="evidence" value="ECO:0007669"/>
    <property type="project" value="TreeGrafter"/>
</dbReference>
<evidence type="ECO:0000256" key="4">
    <source>
        <dbReference type="ARBA" id="ARBA00022452"/>
    </source>
</evidence>
<keyword evidence="5" id="KW-0812">Transmembrane</keyword>
<dbReference type="Gene3D" id="2.170.130.10">
    <property type="entry name" value="TonB-dependent receptor, plug domain"/>
    <property type="match status" value="1"/>
</dbReference>
<dbReference type="PANTHER" id="PTHR30069">
    <property type="entry name" value="TONB-DEPENDENT OUTER MEMBRANE RECEPTOR"/>
    <property type="match status" value="1"/>
</dbReference>
<gene>
    <name evidence="15" type="ORF">H0A68_17100</name>
</gene>
<dbReference type="GO" id="GO:0009279">
    <property type="term" value="C:cell outer membrane"/>
    <property type="evidence" value="ECO:0007669"/>
    <property type="project" value="UniProtKB-SubCell"/>
</dbReference>
<evidence type="ECO:0000256" key="12">
    <source>
        <dbReference type="SAM" id="SignalP"/>
    </source>
</evidence>
<dbReference type="InterPro" id="IPR000531">
    <property type="entry name" value="Beta-barrel_TonB"/>
</dbReference>
<evidence type="ECO:0000256" key="1">
    <source>
        <dbReference type="ARBA" id="ARBA00004571"/>
    </source>
</evidence>
<feature type="domain" description="TonB-dependent receptor plug" evidence="14">
    <location>
        <begin position="92"/>
        <end position="193"/>
    </location>
</feature>
<evidence type="ECO:0000256" key="5">
    <source>
        <dbReference type="ARBA" id="ARBA00022692"/>
    </source>
</evidence>
<dbReference type="GO" id="GO:0044718">
    <property type="term" value="P:siderophore transmembrane transport"/>
    <property type="evidence" value="ECO:0007669"/>
    <property type="project" value="TreeGrafter"/>
</dbReference>
<dbReference type="AlphaFoldDB" id="A0A853FEX3"/>
<dbReference type="OrthoDB" id="6046653at2"/>
<evidence type="ECO:0000256" key="11">
    <source>
        <dbReference type="SAM" id="MobiDB-lite"/>
    </source>
</evidence>
<keyword evidence="6 10" id="KW-0798">TonB box</keyword>
<keyword evidence="3" id="KW-0813">Transport</keyword>
<accession>A0A853FEX3</accession>
<dbReference type="EMBL" id="JACCEW010000006">
    <property type="protein sequence ID" value="NYT38603.1"/>
    <property type="molecule type" value="Genomic_DNA"/>
</dbReference>
<proteinExistence type="inferred from homology"/>
<dbReference type="Gene3D" id="2.40.170.20">
    <property type="entry name" value="TonB-dependent receptor, beta-barrel domain"/>
    <property type="match status" value="2"/>
</dbReference>
<keyword evidence="8 15" id="KW-0675">Receptor</keyword>
<evidence type="ECO:0000313" key="16">
    <source>
        <dbReference type="Proteomes" id="UP000580517"/>
    </source>
</evidence>
<reference evidence="15 16" key="1">
    <citation type="submission" date="2020-07" db="EMBL/GenBank/DDBJ databases">
        <title>Taxonomic revisions and descriptions of new bacterial species based on genomic comparisons in the high-G+C-content subgroup of the family Alcaligenaceae.</title>
        <authorList>
            <person name="Szabo A."/>
            <person name="Felfoldi T."/>
        </authorList>
    </citation>
    <scope>NUCLEOTIDE SEQUENCE [LARGE SCALE GENOMIC DNA]</scope>
    <source>
        <strain evidence="15 16">DSM 25264</strain>
    </source>
</reference>
<dbReference type="RefSeq" id="WP_129970807.1">
    <property type="nucleotide sequence ID" value="NZ_JACCEW010000006.1"/>
</dbReference>
<evidence type="ECO:0000256" key="6">
    <source>
        <dbReference type="ARBA" id="ARBA00023077"/>
    </source>
</evidence>
<feature type="chain" id="PRO_5032936384" evidence="12">
    <location>
        <begin position="20"/>
        <end position="1041"/>
    </location>
</feature>
<dbReference type="InterPro" id="IPR037066">
    <property type="entry name" value="Plug_dom_sf"/>
</dbReference>
<feature type="region of interest" description="Disordered" evidence="11">
    <location>
        <begin position="25"/>
        <end position="56"/>
    </location>
</feature>
<dbReference type="Pfam" id="PF00593">
    <property type="entry name" value="TonB_dep_Rec_b-barrel"/>
    <property type="match status" value="1"/>
</dbReference>
<dbReference type="InterPro" id="IPR039426">
    <property type="entry name" value="TonB-dep_rcpt-like"/>
</dbReference>
<comment type="caution">
    <text evidence="15">The sequence shown here is derived from an EMBL/GenBank/DDBJ whole genome shotgun (WGS) entry which is preliminary data.</text>
</comment>
<protein>
    <submittedName>
        <fullName evidence="15">TonB-dependent receptor</fullName>
    </submittedName>
</protein>
<keyword evidence="12" id="KW-0732">Signal</keyword>
<keyword evidence="7 10" id="KW-0472">Membrane</keyword>
<dbReference type="SUPFAM" id="SSF56935">
    <property type="entry name" value="Porins"/>
    <property type="match status" value="1"/>
</dbReference>
<evidence type="ECO:0000256" key="7">
    <source>
        <dbReference type="ARBA" id="ARBA00023136"/>
    </source>
</evidence>
<evidence type="ECO:0000256" key="3">
    <source>
        <dbReference type="ARBA" id="ARBA00022448"/>
    </source>
</evidence>
<evidence type="ECO:0000313" key="15">
    <source>
        <dbReference type="EMBL" id="NYT38603.1"/>
    </source>
</evidence>
<keyword evidence="16" id="KW-1185">Reference proteome</keyword>
<dbReference type="Proteomes" id="UP000580517">
    <property type="component" value="Unassembled WGS sequence"/>
</dbReference>
<feature type="signal peptide" evidence="12">
    <location>
        <begin position="1"/>
        <end position="19"/>
    </location>
</feature>
<keyword evidence="9" id="KW-0998">Cell outer membrane</keyword>
<name>A0A853FEX3_9BURK</name>
<dbReference type="Pfam" id="PF07715">
    <property type="entry name" value="Plug"/>
    <property type="match status" value="1"/>
</dbReference>
<feature type="domain" description="TonB-dependent receptor-like beta-barrel" evidence="13">
    <location>
        <begin position="748"/>
        <end position="1012"/>
    </location>
</feature>
<evidence type="ECO:0000259" key="13">
    <source>
        <dbReference type="Pfam" id="PF00593"/>
    </source>
</evidence>
<evidence type="ECO:0000259" key="14">
    <source>
        <dbReference type="Pfam" id="PF07715"/>
    </source>
</evidence>